<dbReference type="EMBL" id="QGKW02000007">
    <property type="protein sequence ID" value="KAF2620627.1"/>
    <property type="molecule type" value="Genomic_DNA"/>
</dbReference>
<proteinExistence type="predicted"/>
<feature type="region of interest" description="Disordered" evidence="1">
    <location>
        <begin position="1"/>
        <end position="20"/>
    </location>
</feature>
<organism evidence="2 3">
    <name type="scientific">Brassica cretica</name>
    <name type="common">Mustard</name>
    <dbReference type="NCBI Taxonomy" id="69181"/>
    <lineage>
        <taxon>Eukaryota</taxon>
        <taxon>Viridiplantae</taxon>
        <taxon>Streptophyta</taxon>
        <taxon>Embryophyta</taxon>
        <taxon>Tracheophyta</taxon>
        <taxon>Spermatophyta</taxon>
        <taxon>Magnoliopsida</taxon>
        <taxon>eudicotyledons</taxon>
        <taxon>Gunneridae</taxon>
        <taxon>Pentapetalae</taxon>
        <taxon>rosids</taxon>
        <taxon>malvids</taxon>
        <taxon>Brassicales</taxon>
        <taxon>Brassicaceae</taxon>
        <taxon>Brassiceae</taxon>
        <taxon>Brassica</taxon>
    </lineage>
</organism>
<reference evidence="2" key="1">
    <citation type="submission" date="2019-12" db="EMBL/GenBank/DDBJ databases">
        <title>Genome sequencing and annotation of Brassica cretica.</title>
        <authorList>
            <person name="Studholme D.J."/>
            <person name="Sarris P.F."/>
        </authorList>
    </citation>
    <scope>NUCLEOTIDE SEQUENCE</scope>
    <source>
        <strain evidence="2">PFS-001/15</strain>
        <tissue evidence="2">Leaf</tissue>
    </source>
</reference>
<comment type="caution">
    <text evidence="2">The sequence shown here is derived from an EMBL/GenBank/DDBJ whole genome shotgun (WGS) entry which is preliminary data.</text>
</comment>
<sequence>MRRRPMRDGSNQLAIPTPAKSGPEYFMNRAYGDKQRQYFSRAFLTWRSIKAHDRTILSCVGFMFFDVHKYVRKGAKQKHNIARGQELLREHNIKSKVEHKINLGLSQKWESQSFLMRRKSLWSSSK</sequence>
<evidence type="ECO:0000256" key="1">
    <source>
        <dbReference type="SAM" id="MobiDB-lite"/>
    </source>
</evidence>
<gene>
    <name evidence="2" type="ORF">F2Q68_00041786</name>
</gene>
<evidence type="ECO:0000313" key="2">
    <source>
        <dbReference type="EMBL" id="KAF2620627.1"/>
    </source>
</evidence>
<name>A0A8S9MQA2_BRACR</name>
<evidence type="ECO:0000313" key="3">
    <source>
        <dbReference type="Proteomes" id="UP000712281"/>
    </source>
</evidence>
<accession>A0A8S9MQA2</accession>
<dbReference type="Proteomes" id="UP000712281">
    <property type="component" value="Unassembled WGS sequence"/>
</dbReference>
<dbReference type="AlphaFoldDB" id="A0A8S9MQA2"/>
<protein>
    <submittedName>
        <fullName evidence="2">Uncharacterized protein</fullName>
    </submittedName>
</protein>